<dbReference type="Gene3D" id="3.40.50.300">
    <property type="entry name" value="P-loop containing nucleotide triphosphate hydrolases"/>
    <property type="match status" value="1"/>
</dbReference>
<evidence type="ECO:0000256" key="9">
    <source>
        <dbReference type="ARBA" id="ARBA00023125"/>
    </source>
</evidence>
<dbReference type="CDD" id="cd01121">
    <property type="entry name" value="RadA_SMS_N"/>
    <property type="match status" value="1"/>
</dbReference>
<dbReference type="InterPro" id="IPR020568">
    <property type="entry name" value="Ribosomal_Su5_D2-typ_SF"/>
</dbReference>
<dbReference type="Pfam" id="PF00675">
    <property type="entry name" value="Peptidase_M16"/>
    <property type="match status" value="1"/>
</dbReference>
<dbReference type="PROSITE" id="PS50162">
    <property type="entry name" value="RECA_2"/>
    <property type="match status" value="1"/>
</dbReference>
<dbReference type="InterPro" id="IPR001431">
    <property type="entry name" value="Pept_M16_Zn_BS"/>
</dbReference>
<evidence type="ECO:0000256" key="10">
    <source>
        <dbReference type="ARBA" id="ARBA00023204"/>
    </source>
</evidence>
<dbReference type="Gene3D" id="3.30.830.10">
    <property type="entry name" value="Metalloenzyme, LuxS/M16 peptidase-like"/>
    <property type="match status" value="2"/>
</dbReference>
<accession>A0ABU6ZB80</accession>
<dbReference type="InterPro" id="IPR003593">
    <property type="entry name" value="AAA+_ATPase"/>
</dbReference>
<evidence type="ECO:0000256" key="4">
    <source>
        <dbReference type="ARBA" id="ARBA00022771"/>
    </source>
</evidence>
<dbReference type="Pfam" id="PF05193">
    <property type="entry name" value="Peptidase_M16_C"/>
    <property type="match status" value="2"/>
</dbReference>
<evidence type="ECO:0000256" key="8">
    <source>
        <dbReference type="ARBA" id="ARBA00023016"/>
    </source>
</evidence>
<dbReference type="InterPro" id="IPR004504">
    <property type="entry name" value="DNA_repair_RadA"/>
</dbReference>
<evidence type="ECO:0000313" key="14">
    <source>
        <dbReference type="Proteomes" id="UP001341840"/>
    </source>
</evidence>
<dbReference type="InterPro" id="IPR011249">
    <property type="entry name" value="Metalloenz_LuxS/M16"/>
</dbReference>
<keyword evidence="7" id="KW-0067">ATP-binding</keyword>
<dbReference type="InterPro" id="IPR020588">
    <property type="entry name" value="RecA_ATP-bd"/>
</dbReference>
<proteinExistence type="inferred from homology"/>
<dbReference type="PROSITE" id="PS00143">
    <property type="entry name" value="INSULINASE"/>
    <property type="match status" value="1"/>
</dbReference>
<keyword evidence="8" id="KW-0346">Stress response</keyword>
<protein>
    <recommendedName>
        <fullName evidence="12">RecA family profile 1 domain-containing protein</fullName>
    </recommendedName>
</protein>
<name>A0ABU6ZB80_9FABA</name>
<organism evidence="13 14">
    <name type="scientific">Stylosanthes scabra</name>
    <dbReference type="NCBI Taxonomy" id="79078"/>
    <lineage>
        <taxon>Eukaryota</taxon>
        <taxon>Viridiplantae</taxon>
        <taxon>Streptophyta</taxon>
        <taxon>Embryophyta</taxon>
        <taxon>Tracheophyta</taxon>
        <taxon>Spermatophyta</taxon>
        <taxon>Magnoliopsida</taxon>
        <taxon>eudicotyledons</taxon>
        <taxon>Gunneridae</taxon>
        <taxon>Pentapetalae</taxon>
        <taxon>rosids</taxon>
        <taxon>fabids</taxon>
        <taxon>Fabales</taxon>
        <taxon>Fabaceae</taxon>
        <taxon>Papilionoideae</taxon>
        <taxon>50 kb inversion clade</taxon>
        <taxon>dalbergioids sensu lato</taxon>
        <taxon>Dalbergieae</taxon>
        <taxon>Pterocarpus clade</taxon>
        <taxon>Stylosanthes</taxon>
    </lineage>
</organism>
<dbReference type="InterPro" id="IPR027417">
    <property type="entry name" value="P-loop_NTPase"/>
</dbReference>
<evidence type="ECO:0000256" key="6">
    <source>
        <dbReference type="ARBA" id="ARBA00022833"/>
    </source>
</evidence>
<dbReference type="Pfam" id="PF13481">
    <property type="entry name" value="AAA_25"/>
    <property type="match status" value="1"/>
</dbReference>
<keyword evidence="3" id="KW-0227">DNA damage</keyword>
<dbReference type="PANTHER" id="PTHR32472:SF10">
    <property type="entry name" value="DNA REPAIR PROTEIN RADA-LIKE PROTEIN"/>
    <property type="match status" value="1"/>
</dbReference>
<reference evidence="13 14" key="1">
    <citation type="journal article" date="2023" name="Plants (Basel)">
        <title>Bridging the Gap: Combining Genomics and Transcriptomics Approaches to Understand Stylosanthes scabra, an Orphan Legume from the Brazilian Caatinga.</title>
        <authorList>
            <person name="Ferreira-Neto J.R.C."/>
            <person name="da Silva M.D."/>
            <person name="Binneck E."/>
            <person name="de Melo N.F."/>
            <person name="da Silva R.H."/>
            <person name="de Melo A.L.T.M."/>
            <person name="Pandolfi V."/>
            <person name="Bustamante F.O."/>
            <person name="Brasileiro-Vidal A.C."/>
            <person name="Benko-Iseppon A.M."/>
        </authorList>
    </citation>
    <scope>NUCLEOTIDE SEQUENCE [LARGE SCALE GENOMIC DNA]</scope>
    <source>
        <tissue evidence="13">Leaves</tissue>
    </source>
</reference>
<evidence type="ECO:0000256" key="3">
    <source>
        <dbReference type="ARBA" id="ARBA00022763"/>
    </source>
</evidence>
<dbReference type="PRINTS" id="PR01874">
    <property type="entry name" value="DNAREPAIRADA"/>
</dbReference>
<dbReference type="SUPFAM" id="SSF54211">
    <property type="entry name" value="Ribosomal protein S5 domain 2-like"/>
    <property type="match status" value="1"/>
</dbReference>
<dbReference type="InterPro" id="IPR007863">
    <property type="entry name" value="Peptidase_M16_C"/>
</dbReference>
<dbReference type="Gene3D" id="3.30.230.10">
    <property type="match status" value="1"/>
</dbReference>
<dbReference type="InterPro" id="IPR041166">
    <property type="entry name" value="Rubredoxin_2"/>
</dbReference>
<evidence type="ECO:0000256" key="1">
    <source>
        <dbReference type="ARBA" id="ARBA00022723"/>
    </source>
</evidence>
<keyword evidence="10" id="KW-0234">DNA repair</keyword>
<sequence>MQLQMASLPLFSPFHFLPSNQSSFPPNSTFHFHLHNPQHPFTTNANPSSSDHKAQDFATNPLQGIGGAPKKKKAKEKVHWVCSNCGYSAGQWWGVCRSCGEAGTMKEFHETKGSDSKVSGFAVMDGAVGSWLPHQDETQLRPLRLAEVNRGLDQLHWRIPLNGPCGNEVSRVLGGGLVPGSLTLVGGDPGVGKSTLLLQIAAMITEECNDSEASPVVYVSGEESVEQIGNRADRLGITSDIYLYSSTDIEDILKKVQHLSPRALVIDSIQTVYLKGIMGSPGGIMQVKECTSALLRFAKTTNIPVLLIGHVTKSGDIAGPRVLEHIVDVVLYMEGEKYSTHRMLRAVKNRFGSTDELGVFEMSHSGLQAVSNASEMFLSEQHLDSEILAGLAVAVIMDGSRTFLIEIQALCLSGSTGSRQVNGIHANRADMIISVLIKQAGLRLQENAVFLNVVSGLTLTETAGDLAIAAAICSSFLEVPIPNDIAFIGEIGLGGELRMVPRMEKRVYTVAKLGYRMCIVPKTAEKTLGNDGLEKMTLVGCRNLKDVINTVFPKEHCHSLICTFNLTSKDFTDSLRFLIVINMYRAASSSLKRHLKGHGSYLGATRFATSAAVATKPSSGGLFSWLTGESSSSLPPLDEPLKGIALPDSLPDLVEPSKTKITTLPNGLKIASETSPNPAASIGLYLDCGSIYETPFSSGASHLLERMAFKSTTNRSHFRIVREVEAIGGNIGASASREQMGYTFDALKTYVPQMVELLVDCVRNPAFLNWEVNEELRKVKSELGELSENPQGLLLEAIHSAGYSGALANPLLAPETALNRLDGPGLEEFVAENYTAPRMVLAASGVDHEELLSVAEPLLADLPNVPRPQEPKSIYVGGDFRRHGESGAVHFGLIQHFVLPPNLRVLNEYQQIHSFSAFNSIFNNTGLFGIYASTSPEFVPKAVDIAAKELLAIASPGQVTQVQLDRAKKSTKSAVLMNLESRMIASEDIGRQILTYGERKPVELFLKAVDEITLNDITKIAQKIISSPLTMASYGDVLNVPSYESVNSKFHAK</sequence>
<dbReference type="Pfam" id="PF18073">
    <property type="entry name" value="Zn_ribbon_LapB"/>
    <property type="match status" value="1"/>
</dbReference>
<keyword evidence="6" id="KW-0862">Zinc</keyword>
<keyword evidence="2" id="KW-0547">Nucleotide-binding</keyword>
<gene>
    <name evidence="13" type="ORF">PIB30_037516</name>
</gene>
<evidence type="ECO:0000256" key="2">
    <source>
        <dbReference type="ARBA" id="ARBA00022741"/>
    </source>
</evidence>
<dbReference type="Proteomes" id="UP001341840">
    <property type="component" value="Unassembled WGS sequence"/>
</dbReference>
<evidence type="ECO:0000256" key="7">
    <source>
        <dbReference type="ARBA" id="ARBA00022840"/>
    </source>
</evidence>
<evidence type="ECO:0000259" key="12">
    <source>
        <dbReference type="PROSITE" id="PS50162"/>
    </source>
</evidence>
<feature type="domain" description="RecA family profile 1" evidence="12">
    <location>
        <begin position="155"/>
        <end position="311"/>
    </location>
</feature>
<dbReference type="NCBIfam" id="TIGR00416">
    <property type="entry name" value="sms"/>
    <property type="match status" value="1"/>
</dbReference>
<dbReference type="InterPro" id="IPR011765">
    <property type="entry name" value="Pept_M16_N"/>
</dbReference>
<keyword evidence="1" id="KW-0479">Metal-binding</keyword>
<dbReference type="EMBL" id="JASCZI010272049">
    <property type="protein sequence ID" value="MED6219630.1"/>
    <property type="molecule type" value="Genomic_DNA"/>
</dbReference>
<keyword evidence="9" id="KW-0238">DNA-binding</keyword>
<dbReference type="InterPro" id="IPR014721">
    <property type="entry name" value="Ribsml_uS5_D2-typ_fold_subgr"/>
</dbReference>
<evidence type="ECO:0000256" key="11">
    <source>
        <dbReference type="RuleBase" id="RU004447"/>
    </source>
</evidence>
<comment type="caution">
    <text evidence="13">The sequence shown here is derived from an EMBL/GenBank/DDBJ whole genome shotgun (WGS) entry which is preliminary data.</text>
</comment>
<keyword evidence="5" id="KW-0378">Hydrolase</keyword>
<keyword evidence="14" id="KW-1185">Reference proteome</keyword>
<comment type="similarity">
    <text evidence="11">Belongs to the peptidase M16 family.</text>
</comment>
<dbReference type="SUPFAM" id="SSF63411">
    <property type="entry name" value="LuxS/MPP-like metallohydrolase"/>
    <property type="match status" value="2"/>
</dbReference>
<dbReference type="PANTHER" id="PTHR32472">
    <property type="entry name" value="DNA REPAIR PROTEIN RADA"/>
    <property type="match status" value="1"/>
</dbReference>
<dbReference type="SMART" id="SM00382">
    <property type="entry name" value="AAA"/>
    <property type="match status" value="1"/>
</dbReference>
<dbReference type="SUPFAM" id="SSF52540">
    <property type="entry name" value="P-loop containing nucleoside triphosphate hydrolases"/>
    <property type="match status" value="1"/>
</dbReference>
<dbReference type="Pfam" id="PF13541">
    <property type="entry name" value="ChlI"/>
    <property type="match status" value="1"/>
</dbReference>
<evidence type="ECO:0000256" key="5">
    <source>
        <dbReference type="ARBA" id="ARBA00022801"/>
    </source>
</evidence>
<evidence type="ECO:0000313" key="13">
    <source>
        <dbReference type="EMBL" id="MED6219630.1"/>
    </source>
</evidence>
<keyword evidence="4" id="KW-0863">Zinc-finger</keyword>